<keyword evidence="7" id="KW-1185">Reference proteome</keyword>
<dbReference type="AlphaFoldDB" id="A0A2H3E3S0"/>
<evidence type="ECO:0000259" key="5">
    <source>
        <dbReference type="PROSITE" id="PS50865"/>
    </source>
</evidence>
<dbReference type="OrthoDB" id="2845936at2759"/>
<dbReference type="InParanoid" id="A0A2H3E3S0"/>
<accession>A0A2H3E3S0</accession>
<gene>
    <name evidence="6" type="ORF">ARMGADRAFT_755996</name>
</gene>
<keyword evidence="3" id="KW-0862">Zinc</keyword>
<dbReference type="Pfam" id="PF01753">
    <property type="entry name" value="zf-MYND"/>
    <property type="match status" value="1"/>
</dbReference>
<proteinExistence type="predicted"/>
<keyword evidence="1" id="KW-0479">Metal-binding</keyword>
<sequence>METLLQSAREGSVSALAVLAARAQDARIFSEILPVVCDHISHNPAPSNDEYPISGTSLAVVVQCFKTLSRGFNKQTSQDPGLGRAVAALCPRACEWLLFSMRHYLLNPLTGIMIGEVGNDLISALASFFSFISEIPPLLFIMVNHPGFAGTITEAWLFAVKHDHQIRDHVSHIITSASKSTEPVVEQWKTEHVYTLETSPLDVVSITLDKIVASLQETQHVRWMFLKSNLTTMIYCFSISITLRYRYLASNSVPWTCRLMRHICSHRVMERMSRDQDGLELRLGTGLLCLSSENLMNAFYENYTWVAQALQCHLLQTLMRCQPFVERFGVADNAPHTLKGTITDVINTINTFLLYRPVTRQARKALDRIECLEVSGWIDSIPESDSLGLAWTQLKKAVASRWSTWDYHVSEQDNLKCMNHECTRTGMYDSLMCCAGCYWVHYCSKECQKASWPSHKDKCQDIRTKRRTGQPIPPSHRDLEFIREVVADDIQNHKIRIDALKKQFLKKHPSQKKKRFPLLLVLEMNYSNVPLEISVSSMDKYRYEHSLPDESSLSDSGGVIVHLSLPWGPDDLNHLDLVYVE</sequence>
<keyword evidence="2 4" id="KW-0863">Zinc-finger</keyword>
<reference evidence="7" key="1">
    <citation type="journal article" date="2017" name="Nat. Ecol. Evol.">
        <title>Genome expansion and lineage-specific genetic innovations in the forest pathogenic fungi Armillaria.</title>
        <authorList>
            <person name="Sipos G."/>
            <person name="Prasanna A.N."/>
            <person name="Walter M.C."/>
            <person name="O'Connor E."/>
            <person name="Balint B."/>
            <person name="Krizsan K."/>
            <person name="Kiss B."/>
            <person name="Hess J."/>
            <person name="Varga T."/>
            <person name="Slot J."/>
            <person name="Riley R."/>
            <person name="Boka B."/>
            <person name="Rigling D."/>
            <person name="Barry K."/>
            <person name="Lee J."/>
            <person name="Mihaltcheva S."/>
            <person name="LaButti K."/>
            <person name="Lipzen A."/>
            <person name="Waldron R."/>
            <person name="Moloney N.M."/>
            <person name="Sperisen C."/>
            <person name="Kredics L."/>
            <person name="Vagvoelgyi C."/>
            <person name="Patrignani A."/>
            <person name="Fitzpatrick D."/>
            <person name="Nagy I."/>
            <person name="Doyle S."/>
            <person name="Anderson J.B."/>
            <person name="Grigoriev I.V."/>
            <person name="Gueldener U."/>
            <person name="Muensterkoetter M."/>
            <person name="Nagy L.G."/>
        </authorList>
    </citation>
    <scope>NUCLEOTIDE SEQUENCE [LARGE SCALE GENOMIC DNA]</scope>
    <source>
        <strain evidence="7">Ar21-2</strain>
    </source>
</reference>
<dbReference type="Gene3D" id="6.10.140.2220">
    <property type="match status" value="1"/>
</dbReference>
<name>A0A2H3E3S0_ARMGA</name>
<dbReference type="GO" id="GO:0008270">
    <property type="term" value="F:zinc ion binding"/>
    <property type="evidence" value="ECO:0007669"/>
    <property type="project" value="UniProtKB-KW"/>
</dbReference>
<protein>
    <recommendedName>
        <fullName evidence="5">MYND-type domain-containing protein</fullName>
    </recommendedName>
</protein>
<dbReference type="STRING" id="47427.A0A2H3E3S0"/>
<dbReference type="InterPro" id="IPR002893">
    <property type="entry name" value="Znf_MYND"/>
</dbReference>
<evidence type="ECO:0000256" key="4">
    <source>
        <dbReference type="PROSITE-ProRule" id="PRU00134"/>
    </source>
</evidence>
<evidence type="ECO:0000256" key="3">
    <source>
        <dbReference type="ARBA" id="ARBA00022833"/>
    </source>
</evidence>
<evidence type="ECO:0000313" key="7">
    <source>
        <dbReference type="Proteomes" id="UP000217790"/>
    </source>
</evidence>
<dbReference type="Proteomes" id="UP000217790">
    <property type="component" value="Unassembled WGS sequence"/>
</dbReference>
<evidence type="ECO:0000313" key="6">
    <source>
        <dbReference type="EMBL" id="PBK95987.1"/>
    </source>
</evidence>
<evidence type="ECO:0000256" key="1">
    <source>
        <dbReference type="ARBA" id="ARBA00022723"/>
    </source>
</evidence>
<feature type="domain" description="MYND-type" evidence="5">
    <location>
        <begin position="419"/>
        <end position="459"/>
    </location>
</feature>
<evidence type="ECO:0000256" key="2">
    <source>
        <dbReference type="ARBA" id="ARBA00022771"/>
    </source>
</evidence>
<dbReference type="SUPFAM" id="SSF144232">
    <property type="entry name" value="HIT/MYND zinc finger-like"/>
    <property type="match status" value="1"/>
</dbReference>
<dbReference type="EMBL" id="KZ293651">
    <property type="protein sequence ID" value="PBK95987.1"/>
    <property type="molecule type" value="Genomic_DNA"/>
</dbReference>
<organism evidence="6 7">
    <name type="scientific">Armillaria gallica</name>
    <name type="common">Bulbous honey fungus</name>
    <name type="synonym">Armillaria bulbosa</name>
    <dbReference type="NCBI Taxonomy" id="47427"/>
    <lineage>
        <taxon>Eukaryota</taxon>
        <taxon>Fungi</taxon>
        <taxon>Dikarya</taxon>
        <taxon>Basidiomycota</taxon>
        <taxon>Agaricomycotina</taxon>
        <taxon>Agaricomycetes</taxon>
        <taxon>Agaricomycetidae</taxon>
        <taxon>Agaricales</taxon>
        <taxon>Marasmiineae</taxon>
        <taxon>Physalacriaceae</taxon>
        <taxon>Armillaria</taxon>
    </lineage>
</organism>
<dbReference type="PROSITE" id="PS50865">
    <property type="entry name" value="ZF_MYND_2"/>
    <property type="match status" value="1"/>
</dbReference>